<protein>
    <recommendedName>
        <fullName evidence="5">Bacterial OB-fold domain-containing protein</fullName>
    </recommendedName>
</protein>
<dbReference type="Proteomes" id="UP000248090">
    <property type="component" value="Unassembled WGS sequence"/>
</dbReference>
<reference evidence="3 4" key="1">
    <citation type="submission" date="2015-03" db="EMBL/GenBank/DDBJ databases">
        <authorList>
            <person name="Krishnan R."/>
            <person name="Midha S."/>
            <person name="Patil P.B."/>
            <person name="Rameshkumar N."/>
        </authorList>
    </citation>
    <scope>NUCLEOTIDE SEQUENCE [LARGE SCALE GENOMIC DNA]</scope>
    <source>
        <strain evidence="3 4">L1E11</strain>
    </source>
</reference>
<accession>A0ABX5LUA0</accession>
<dbReference type="EMBL" id="LAPT01000122">
    <property type="protein sequence ID" value="PXF29180.1"/>
    <property type="molecule type" value="Genomic_DNA"/>
</dbReference>
<evidence type="ECO:0000256" key="1">
    <source>
        <dbReference type="SAM" id="MobiDB-lite"/>
    </source>
</evidence>
<feature type="compositionally biased region" description="Basic and acidic residues" evidence="1">
    <location>
        <begin position="72"/>
        <end position="82"/>
    </location>
</feature>
<evidence type="ECO:0000313" key="4">
    <source>
        <dbReference type="Proteomes" id="UP000248090"/>
    </source>
</evidence>
<feature type="chain" id="PRO_5046483997" description="Bacterial OB-fold domain-containing protein" evidence="2">
    <location>
        <begin position="23"/>
        <end position="161"/>
    </location>
</feature>
<evidence type="ECO:0000256" key="2">
    <source>
        <dbReference type="SAM" id="SignalP"/>
    </source>
</evidence>
<feature type="signal peptide" evidence="2">
    <location>
        <begin position="1"/>
        <end position="22"/>
    </location>
</feature>
<keyword evidence="4" id="KW-1185">Reference proteome</keyword>
<dbReference type="SUPFAM" id="SSF101756">
    <property type="entry name" value="Hypothetical protein YgiW"/>
    <property type="match status" value="1"/>
</dbReference>
<evidence type="ECO:0000313" key="3">
    <source>
        <dbReference type="EMBL" id="PXF29180.1"/>
    </source>
</evidence>
<feature type="region of interest" description="Disordered" evidence="1">
    <location>
        <begin position="23"/>
        <end position="87"/>
    </location>
</feature>
<comment type="caution">
    <text evidence="3">The sequence shown here is derived from an EMBL/GenBank/DDBJ whole genome shotgun (WGS) entry which is preliminary data.</text>
</comment>
<evidence type="ECO:0008006" key="5">
    <source>
        <dbReference type="Google" id="ProtNLM"/>
    </source>
</evidence>
<keyword evidence="2" id="KW-0732">Signal</keyword>
<gene>
    <name evidence="3" type="ORF">WH50_22110</name>
</gene>
<organism evidence="3 4">
    <name type="scientific">Pokkaliibacter plantistimulans</name>
    <dbReference type="NCBI Taxonomy" id="1635171"/>
    <lineage>
        <taxon>Bacteria</taxon>
        <taxon>Pseudomonadati</taxon>
        <taxon>Pseudomonadota</taxon>
        <taxon>Gammaproteobacteria</taxon>
        <taxon>Oceanospirillales</taxon>
        <taxon>Balneatrichaceae</taxon>
        <taxon>Pokkaliibacter</taxon>
    </lineage>
</organism>
<feature type="compositionally biased region" description="Basic and acidic residues" evidence="1">
    <location>
        <begin position="41"/>
        <end position="61"/>
    </location>
</feature>
<proteinExistence type="predicted"/>
<name>A0ABX5LUA0_9GAMM</name>
<dbReference type="RefSeq" id="WP_110189425.1">
    <property type="nucleotide sequence ID" value="NZ_CP177354.1"/>
</dbReference>
<dbReference type="InterPro" id="IPR036700">
    <property type="entry name" value="BOBF_sf"/>
</dbReference>
<sequence>MKTALKIGVLLLAGGMAGVALADNPPPITAKVVPQEQQQQQDRDHQDHKQSRDEHKNDHNKAANNAPSYNRQGHETSKEQHKPKPITARVVHKPTKAQGRVVRHIRDDIYEVRADGRLMQVRIPTKVMASHRLRPNDEIIIQGNDFVNSILIVTNLLMPPR</sequence>